<reference evidence="2 3" key="1">
    <citation type="submission" date="2022-05" db="EMBL/GenBank/DDBJ databases">
        <authorList>
            <consortium name="Genoscope - CEA"/>
            <person name="William W."/>
        </authorList>
    </citation>
    <scope>NUCLEOTIDE SEQUENCE [LARGE SCALE GENOMIC DNA]</scope>
</reference>
<keyword evidence="3" id="KW-1185">Reference proteome</keyword>
<feature type="region of interest" description="Disordered" evidence="1">
    <location>
        <begin position="1"/>
        <end position="21"/>
    </location>
</feature>
<name>A0ABN8QWU2_9CNID</name>
<feature type="non-terminal residue" evidence="2">
    <location>
        <position position="75"/>
    </location>
</feature>
<proteinExistence type="predicted"/>
<evidence type="ECO:0000313" key="2">
    <source>
        <dbReference type="EMBL" id="CAH3170997.1"/>
    </source>
</evidence>
<protein>
    <submittedName>
        <fullName evidence="2">Uncharacterized protein</fullName>
    </submittedName>
</protein>
<dbReference type="EMBL" id="CALNXK010000160">
    <property type="protein sequence ID" value="CAH3170997.1"/>
    <property type="molecule type" value="Genomic_DNA"/>
</dbReference>
<accession>A0ABN8QWU2</accession>
<organism evidence="2 3">
    <name type="scientific">Porites lobata</name>
    <dbReference type="NCBI Taxonomy" id="104759"/>
    <lineage>
        <taxon>Eukaryota</taxon>
        <taxon>Metazoa</taxon>
        <taxon>Cnidaria</taxon>
        <taxon>Anthozoa</taxon>
        <taxon>Hexacorallia</taxon>
        <taxon>Scleractinia</taxon>
        <taxon>Fungiina</taxon>
        <taxon>Poritidae</taxon>
        <taxon>Porites</taxon>
    </lineage>
</organism>
<evidence type="ECO:0000256" key="1">
    <source>
        <dbReference type="SAM" id="MobiDB-lite"/>
    </source>
</evidence>
<feature type="non-terminal residue" evidence="2">
    <location>
        <position position="1"/>
    </location>
</feature>
<sequence length="75" mass="8861">HVNSKCNQGKTASTIFKEKEEEKQRKYQQRVLDVEMGSFTPLVFETNAEKLSEKNEEPYHITITWIRTLLSFEIL</sequence>
<dbReference type="Proteomes" id="UP001159405">
    <property type="component" value="Unassembled WGS sequence"/>
</dbReference>
<gene>
    <name evidence="2" type="ORF">PLOB_00011496</name>
</gene>
<comment type="caution">
    <text evidence="2">The sequence shown here is derived from an EMBL/GenBank/DDBJ whole genome shotgun (WGS) entry which is preliminary data.</text>
</comment>
<feature type="compositionally biased region" description="Polar residues" evidence="1">
    <location>
        <begin position="1"/>
        <end position="14"/>
    </location>
</feature>
<evidence type="ECO:0000313" key="3">
    <source>
        <dbReference type="Proteomes" id="UP001159405"/>
    </source>
</evidence>